<dbReference type="EMBL" id="UINC01006019">
    <property type="protein sequence ID" value="SVA24979.1"/>
    <property type="molecule type" value="Genomic_DNA"/>
</dbReference>
<dbReference type="Gene3D" id="3.40.50.1820">
    <property type="entry name" value="alpha/beta hydrolase"/>
    <property type="match status" value="1"/>
</dbReference>
<dbReference type="Pfam" id="PF00561">
    <property type="entry name" value="Abhydrolase_1"/>
    <property type="match status" value="1"/>
</dbReference>
<feature type="domain" description="AB hydrolase-1" evidence="1">
    <location>
        <begin position="22"/>
        <end position="137"/>
    </location>
</feature>
<dbReference type="PANTHER" id="PTHR43798:SF33">
    <property type="entry name" value="HYDROLASE, PUTATIVE (AFU_ORTHOLOGUE AFUA_2G14860)-RELATED"/>
    <property type="match status" value="1"/>
</dbReference>
<feature type="non-terminal residue" evidence="2">
    <location>
        <position position="1"/>
    </location>
</feature>
<dbReference type="AlphaFoldDB" id="A0A381U9Z0"/>
<protein>
    <recommendedName>
        <fullName evidence="1">AB hydrolase-1 domain-containing protein</fullName>
    </recommendedName>
</protein>
<reference evidence="2" key="1">
    <citation type="submission" date="2018-05" db="EMBL/GenBank/DDBJ databases">
        <authorList>
            <person name="Lanie J.A."/>
            <person name="Ng W.-L."/>
            <person name="Kazmierczak K.M."/>
            <person name="Andrzejewski T.M."/>
            <person name="Davidsen T.M."/>
            <person name="Wayne K.J."/>
            <person name="Tettelin H."/>
            <person name="Glass J.I."/>
            <person name="Rusch D."/>
            <person name="Podicherti R."/>
            <person name="Tsui H.-C.T."/>
            <person name="Winkler M.E."/>
        </authorList>
    </citation>
    <scope>NUCLEOTIDE SEQUENCE</scope>
</reference>
<dbReference type="InterPro" id="IPR050266">
    <property type="entry name" value="AB_hydrolase_sf"/>
</dbReference>
<dbReference type="GO" id="GO:0016020">
    <property type="term" value="C:membrane"/>
    <property type="evidence" value="ECO:0007669"/>
    <property type="project" value="TreeGrafter"/>
</dbReference>
<dbReference type="PRINTS" id="PR00111">
    <property type="entry name" value="ABHYDROLASE"/>
</dbReference>
<name>A0A381U9Z0_9ZZZZ</name>
<gene>
    <name evidence="2" type="ORF">METZ01_LOCUS77833</name>
</gene>
<accession>A0A381U9Z0</accession>
<evidence type="ECO:0000259" key="1">
    <source>
        <dbReference type="Pfam" id="PF00561"/>
    </source>
</evidence>
<proteinExistence type="predicted"/>
<dbReference type="InterPro" id="IPR029058">
    <property type="entry name" value="AB_hydrolase_fold"/>
</dbReference>
<dbReference type="SUPFAM" id="SSF53474">
    <property type="entry name" value="alpha/beta-Hydrolases"/>
    <property type="match status" value="1"/>
</dbReference>
<dbReference type="InterPro" id="IPR000073">
    <property type="entry name" value="AB_hydrolase_1"/>
</dbReference>
<organism evidence="2">
    <name type="scientific">marine metagenome</name>
    <dbReference type="NCBI Taxonomy" id="408172"/>
    <lineage>
        <taxon>unclassified sequences</taxon>
        <taxon>metagenomes</taxon>
        <taxon>ecological metagenomes</taxon>
    </lineage>
</organism>
<dbReference type="GO" id="GO:0046464">
    <property type="term" value="P:acylglycerol catabolic process"/>
    <property type="evidence" value="ECO:0007669"/>
    <property type="project" value="TreeGrafter"/>
</dbReference>
<sequence length="259" mass="29414">VKKNYADTELGQIHFLSSGEGKPLLMLHMTPQSSLQFIFTFNFLNNLGYQVIAPDTLGYGMSDRPDQPLTIEEYASVLTAVLDQMGIEKASVIGHHTGASIGCEFANAFPDRVEKIILHGVPLYTAEEREERMHNLKVDLSPKKDGSHLLDYWNWIQSRVGDKASLESCQMSLLHVFLAGENEWFCHHAAFQYDLKKTILNLKKPVLVITNTGDPLHYVVPRVQALREDFNYIEIEGGSVFIIRDEPKKWVDSFTDFLQ</sequence>
<evidence type="ECO:0000313" key="2">
    <source>
        <dbReference type="EMBL" id="SVA24979.1"/>
    </source>
</evidence>
<dbReference type="PANTHER" id="PTHR43798">
    <property type="entry name" value="MONOACYLGLYCEROL LIPASE"/>
    <property type="match status" value="1"/>
</dbReference>
<dbReference type="GO" id="GO:0047372">
    <property type="term" value="F:monoacylglycerol lipase activity"/>
    <property type="evidence" value="ECO:0007669"/>
    <property type="project" value="TreeGrafter"/>
</dbReference>